<keyword evidence="2" id="KW-1185">Reference proteome</keyword>
<dbReference type="RefSeq" id="WP_341419946.1">
    <property type="nucleotide sequence ID" value="NZ_JBBPCC010000036.1"/>
</dbReference>
<organism evidence="1 2">
    <name type="scientific">Paenibacillus filicis</name>
    <dbReference type="NCBI Taxonomy" id="669464"/>
    <lineage>
        <taxon>Bacteria</taxon>
        <taxon>Bacillati</taxon>
        <taxon>Bacillota</taxon>
        <taxon>Bacilli</taxon>
        <taxon>Bacillales</taxon>
        <taxon>Paenibacillaceae</taxon>
        <taxon>Paenibacillus</taxon>
    </lineage>
</organism>
<reference evidence="1 2" key="1">
    <citation type="submission" date="2024-04" db="EMBL/GenBank/DDBJ databases">
        <title>draft genome sequnece of Paenibacillus filicis.</title>
        <authorList>
            <person name="Kim D.-U."/>
        </authorList>
    </citation>
    <scope>NUCLEOTIDE SEQUENCE [LARGE SCALE GENOMIC DNA]</scope>
    <source>
        <strain evidence="1 2">KACC14197</strain>
    </source>
</reference>
<accession>A0ABU9DVB9</accession>
<proteinExistence type="predicted"/>
<dbReference type="Proteomes" id="UP001469365">
    <property type="component" value="Unassembled WGS sequence"/>
</dbReference>
<evidence type="ECO:0000313" key="1">
    <source>
        <dbReference type="EMBL" id="MEK8132820.1"/>
    </source>
</evidence>
<dbReference type="Pfam" id="PF14169">
    <property type="entry name" value="YdjO"/>
    <property type="match status" value="1"/>
</dbReference>
<protein>
    <submittedName>
        <fullName evidence="1">Cold-shock protein</fullName>
    </submittedName>
</protein>
<dbReference type="EMBL" id="JBBPCC010000036">
    <property type="protein sequence ID" value="MEK8132820.1"/>
    <property type="molecule type" value="Genomic_DNA"/>
</dbReference>
<comment type="caution">
    <text evidence="1">The sequence shown here is derived from an EMBL/GenBank/DDBJ whole genome shotgun (WGS) entry which is preliminary data.</text>
</comment>
<sequence length="76" mass="8673">MNFRKRSLEEIPEEATAIWTCSREDCKGWMRDNFAFAVAPICLHCGDLMTKGTKMLPIIVNTNHNFKSLKKGVQIS</sequence>
<name>A0ABU9DVB9_9BACL</name>
<dbReference type="InterPro" id="IPR025916">
    <property type="entry name" value="YdjO"/>
</dbReference>
<gene>
    <name evidence="1" type="ORF">WMW72_33560</name>
</gene>
<evidence type="ECO:0000313" key="2">
    <source>
        <dbReference type="Proteomes" id="UP001469365"/>
    </source>
</evidence>